<comment type="caution">
    <text evidence="1">The sequence shown here is derived from an EMBL/GenBank/DDBJ whole genome shotgun (WGS) entry which is preliminary data.</text>
</comment>
<gene>
    <name evidence="1" type="ORF">GRI39_01495</name>
</gene>
<keyword evidence="2" id="KW-1185">Reference proteome</keyword>
<sequence length="159" mass="17973">MDDDLSRFEEWFGQILHGLEPAQRRRGAVELGQALRRSNLKRISANIQPDGTAMEPRKPRKEYRSRLLKRNRGKMFRGLRRARNWKISADDEGVEIRPATGTVSNVASVSHFGEVATVGYLRGGSPVRTRYPERRLLGFSEGDKQLALDVAAELLDPDS</sequence>
<dbReference type="EMBL" id="WTYQ01000001">
    <property type="protein sequence ID" value="MXP24720.1"/>
    <property type="molecule type" value="Genomic_DNA"/>
</dbReference>
<name>A0A845A3G4_9SPHN</name>
<accession>A0A845A3G4</accession>
<dbReference type="OrthoDB" id="6402405at2"/>
<dbReference type="Proteomes" id="UP000460561">
    <property type="component" value="Unassembled WGS sequence"/>
</dbReference>
<dbReference type="AlphaFoldDB" id="A0A845A3G4"/>
<proteinExistence type="predicted"/>
<reference evidence="1 2" key="1">
    <citation type="submission" date="2019-12" db="EMBL/GenBank/DDBJ databases">
        <title>Genomic-based taxomic classification of the family Erythrobacteraceae.</title>
        <authorList>
            <person name="Xu L."/>
        </authorList>
    </citation>
    <scope>NUCLEOTIDE SEQUENCE [LARGE SCALE GENOMIC DNA]</scope>
    <source>
        <strain evidence="1 2">DSM 18604</strain>
    </source>
</reference>
<evidence type="ECO:0000313" key="2">
    <source>
        <dbReference type="Proteomes" id="UP000460561"/>
    </source>
</evidence>
<evidence type="ECO:0000313" key="1">
    <source>
        <dbReference type="EMBL" id="MXP24720.1"/>
    </source>
</evidence>
<dbReference type="NCBIfam" id="TIGR01635">
    <property type="entry name" value="tail_comp_S"/>
    <property type="match status" value="1"/>
</dbReference>
<organism evidence="1 2">
    <name type="scientific">Altericroceibacterium indicum</name>
    <dbReference type="NCBI Taxonomy" id="374177"/>
    <lineage>
        <taxon>Bacteria</taxon>
        <taxon>Pseudomonadati</taxon>
        <taxon>Pseudomonadota</taxon>
        <taxon>Alphaproteobacteria</taxon>
        <taxon>Sphingomonadales</taxon>
        <taxon>Erythrobacteraceae</taxon>
        <taxon>Altericroceibacterium</taxon>
    </lineage>
</organism>
<dbReference type="InterPro" id="IPR006522">
    <property type="entry name" value="Phage_virion_morphogenesis"/>
</dbReference>
<protein>
    <submittedName>
        <fullName evidence="1">Phage virion morphogenesis protein</fullName>
    </submittedName>
</protein>
<dbReference type="RefSeq" id="WP_160737924.1">
    <property type="nucleotide sequence ID" value="NZ_WTYQ01000001.1"/>
</dbReference>
<dbReference type="Pfam" id="PF05069">
    <property type="entry name" value="Phage_tail_S"/>
    <property type="match status" value="1"/>
</dbReference>